<organism evidence="2 3">
    <name type="scientific">Denticeps clupeoides</name>
    <name type="common">denticle herring</name>
    <dbReference type="NCBI Taxonomy" id="299321"/>
    <lineage>
        <taxon>Eukaryota</taxon>
        <taxon>Metazoa</taxon>
        <taxon>Chordata</taxon>
        <taxon>Craniata</taxon>
        <taxon>Vertebrata</taxon>
        <taxon>Euteleostomi</taxon>
        <taxon>Actinopterygii</taxon>
        <taxon>Neopterygii</taxon>
        <taxon>Teleostei</taxon>
        <taxon>Clupei</taxon>
        <taxon>Clupeiformes</taxon>
        <taxon>Denticipitoidei</taxon>
        <taxon>Denticipitidae</taxon>
        <taxon>Denticeps</taxon>
    </lineage>
</organism>
<dbReference type="Ensembl" id="ENSDCDT00010029756.1">
    <property type="protein sequence ID" value="ENSDCDP00010024086.1"/>
    <property type="gene ID" value="ENSDCDG00010015249.1"/>
</dbReference>
<evidence type="ECO:0000313" key="2">
    <source>
        <dbReference type="Ensembl" id="ENSDCDP00010024086.1"/>
    </source>
</evidence>
<reference evidence="2 3" key="1">
    <citation type="submission" date="2020-06" db="EMBL/GenBank/DDBJ databases">
        <authorList>
            <consortium name="Wellcome Sanger Institute Data Sharing"/>
        </authorList>
    </citation>
    <scope>NUCLEOTIDE SEQUENCE [LARGE SCALE GENOMIC DNA]</scope>
</reference>
<dbReference type="AlphaFoldDB" id="A0AAY4BV57"/>
<proteinExistence type="predicted"/>
<evidence type="ECO:0008006" key="4">
    <source>
        <dbReference type="Google" id="ProtNLM"/>
    </source>
</evidence>
<reference evidence="2" key="3">
    <citation type="submission" date="2025-09" db="UniProtKB">
        <authorList>
            <consortium name="Ensembl"/>
        </authorList>
    </citation>
    <scope>IDENTIFICATION</scope>
</reference>
<keyword evidence="1" id="KW-0472">Membrane</keyword>
<protein>
    <recommendedName>
        <fullName evidence="4">Secreted protein</fullName>
    </recommendedName>
</protein>
<feature type="transmembrane region" description="Helical" evidence="1">
    <location>
        <begin position="12"/>
        <end position="31"/>
    </location>
</feature>
<dbReference type="Proteomes" id="UP000694580">
    <property type="component" value="Chromosome 14"/>
</dbReference>
<evidence type="ECO:0000256" key="1">
    <source>
        <dbReference type="SAM" id="Phobius"/>
    </source>
</evidence>
<evidence type="ECO:0000313" key="3">
    <source>
        <dbReference type="Proteomes" id="UP000694580"/>
    </source>
</evidence>
<keyword evidence="1" id="KW-1133">Transmembrane helix</keyword>
<reference evidence="2" key="2">
    <citation type="submission" date="2025-08" db="UniProtKB">
        <authorList>
            <consortium name="Ensembl"/>
        </authorList>
    </citation>
    <scope>IDENTIFICATION</scope>
</reference>
<keyword evidence="1" id="KW-0812">Transmembrane</keyword>
<keyword evidence="3" id="KW-1185">Reference proteome</keyword>
<sequence>MQYLQAKIIKDFKTSVVVVFFFFFGLIVAYLSCFCASPARRVCFYFRCFSSLSPLLEVGPSPACRLAPGLLRNILSSPFRASVR</sequence>
<accession>A0AAY4BV57</accession>
<name>A0AAY4BV57_9TELE</name>